<dbReference type="HOGENOM" id="CLU_2434264_0_0_11"/>
<evidence type="ECO:0000313" key="1">
    <source>
        <dbReference type="EMBL" id="BAL87185.1"/>
    </source>
</evidence>
<dbReference type="AlphaFoldDB" id="I0H2E8"/>
<dbReference type="RefSeq" id="WP_014442080.1">
    <property type="nucleotide sequence ID" value="NC_017093.1"/>
</dbReference>
<dbReference type="OrthoDB" id="5198409at2"/>
<name>I0H2E8_ACTM4</name>
<reference evidence="1 2" key="1">
    <citation type="submission" date="2012-02" db="EMBL/GenBank/DDBJ databases">
        <title>Complete genome sequence of Actinoplanes missouriensis 431 (= NBRC 102363).</title>
        <authorList>
            <person name="Ohnishi Y."/>
            <person name="Ishikawa J."/>
            <person name="Sekine M."/>
            <person name="Hosoyama A."/>
            <person name="Harada T."/>
            <person name="Narita H."/>
            <person name="Hata T."/>
            <person name="Konno Y."/>
            <person name="Tutikane K."/>
            <person name="Fujita N."/>
            <person name="Horinouchi S."/>
            <person name="Hayakawa M."/>
        </authorList>
    </citation>
    <scope>NUCLEOTIDE SEQUENCE [LARGE SCALE GENOMIC DNA]</scope>
    <source>
        <strain evidence="2">ATCC 14538 / DSM 43046 / CBS 188.64 / JCM 3121 / NBRC 102363 / NCIMB 12654 / NRRL B-3342 / UNCC 431</strain>
    </source>
</reference>
<dbReference type="Proteomes" id="UP000007882">
    <property type="component" value="Chromosome"/>
</dbReference>
<evidence type="ECO:0000313" key="2">
    <source>
        <dbReference type="Proteomes" id="UP000007882"/>
    </source>
</evidence>
<gene>
    <name evidence="1" type="ordered locus">AMIS_19650</name>
</gene>
<accession>I0H2E8</accession>
<dbReference type="PATRIC" id="fig|512565.3.peg.1974"/>
<sequence length="90" mass="10285">MPTYTFEELKRSQTFKLKCACGKRFQRTIAETQTVNPFNKNQDGTVKTRTEVWQSVGEKLREAIDRFTPTCPAGHPADDVTIVSQWGSFQ</sequence>
<keyword evidence="2" id="KW-1185">Reference proteome</keyword>
<proteinExistence type="predicted"/>
<organism evidence="1 2">
    <name type="scientific">Actinoplanes missouriensis (strain ATCC 14538 / DSM 43046 / CBS 188.64 / JCM 3121 / NBRC 102363 / NCIMB 12654 / NRRL B-3342 / UNCC 431)</name>
    <dbReference type="NCBI Taxonomy" id="512565"/>
    <lineage>
        <taxon>Bacteria</taxon>
        <taxon>Bacillati</taxon>
        <taxon>Actinomycetota</taxon>
        <taxon>Actinomycetes</taxon>
        <taxon>Micromonosporales</taxon>
        <taxon>Micromonosporaceae</taxon>
        <taxon>Actinoplanes</taxon>
    </lineage>
</organism>
<protein>
    <submittedName>
        <fullName evidence="1">Uncharacterized protein</fullName>
    </submittedName>
</protein>
<dbReference type="STRING" id="512565.AMIS_19650"/>
<dbReference type="EMBL" id="AP012319">
    <property type="protein sequence ID" value="BAL87185.1"/>
    <property type="molecule type" value="Genomic_DNA"/>
</dbReference>
<dbReference type="KEGG" id="ams:AMIS_19650"/>